<comment type="caution">
    <text evidence="1">The sequence shown here is derived from an EMBL/GenBank/DDBJ whole genome shotgun (WGS) entry which is preliminary data.</text>
</comment>
<organism evidence="1 2">
    <name type="scientific">Porphyromonas crevioricanis</name>
    <dbReference type="NCBI Taxonomy" id="393921"/>
    <lineage>
        <taxon>Bacteria</taxon>
        <taxon>Pseudomonadati</taxon>
        <taxon>Bacteroidota</taxon>
        <taxon>Bacteroidia</taxon>
        <taxon>Bacteroidales</taxon>
        <taxon>Porphyromonadaceae</taxon>
        <taxon>Porphyromonas</taxon>
    </lineage>
</organism>
<sequence length="67" mass="7299">MVQSEVKSCLEVLSCIFGIELKNVLSESPFSLEKTAENSSFCSLGTSSVSVSYAAVKITQERMKFLS</sequence>
<reference evidence="1 2" key="1">
    <citation type="submission" date="2014-08" db="EMBL/GenBank/DDBJ databases">
        <title>Porphyromonas crevioricanis strain:COT-253_OH1447 Genome sequencing.</title>
        <authorList>
            <person name="Wallis C."/>
            <person name="Deusch O."/>
            <person name="O'Flynn C."/>
            <person name="Davis I."/>
            <person name="Jospin G."/>
            <person name="Darling A.E."/>
            <person name="Coil D.A."/>
            <person name="Alexiev A."/>
            <person name="Horsfall A."/>
            <person name="Kirkwood N."/>
            <person name="Harris S."/>
            <person name="Eisen J.A."/>
        </authorList>
    </citation>
    <scope>NUCLEOTIDE SEQUENCE [LARGE SCALE GENOMIC DNA]</scope>
    <source>
        <strain evidence="2">COT-253 OH1447</strain>
    </source>
</reference>
<gene>
    <name evidence="1" type="ORF">HQ38_06440</name>
</gene>
<evidence type="ECO:0000313" key="1">
    <source>
        <dbReference type="EMBL" id="KGN94166.1"/>
    </source>
</evidence>
<dbReference type="EMBL" id="JQJC01000020">
    <property type="protein sequence ID" value="KGN94166.1"/>
    <property type="molecule type" value="Genomic_DNA"/>
</dbReference>
<dbReference type="Proteomes" id="UP000030136">
    <property type="component" value="Unassembled WGS sequence"/>
</dbReference>
<proteinExistence type="predicted"/>
<protein>
    <submittedName>
        <fullName evidence="1">Uncharacterized protein</fullName>
    </submittedName>
</protein>
<name>A0AB34PFA0_9PORP</name>
<evidence type="ECO:0000313" key="2">
    <source>
        <dbReference type="Proteomes" id="UP000030136"/>
    </source>
</evidence>
<dbReference type="AlphaFoldDB" id="A0AB34PFA0"/>
<accession>A0AB34PFA0</accession>